<dbReference type="KEGG" id="ssl:SS1G_09761"/>
<name>A7EWQ2_SCLS1</name>
<dbReference type="RefSeq" id="XP_001589128.1">
    <property type="nucleotide sequence ID" value="XM_001589078.1"/>
</dbReference>
<reference evidence="2" key="1">
    <citation type="journal article" date="2011" name="PLoS Genet.">
        <title>Genomic analysis of the necrotrophic fungal pathogens Sclerotinia sclerotiorum and Botrytis cinerea.</title>
        <authorList>
            <person name="Amselem J."/>
            <person name="Cuomo C.A."/>
            <person name="van Kan J.A."/>
            <person name="Viaud M."/>
            <person name="Benito E.P."/>
            <person name="Couloux A."/>
            <person name="Coutinho P.M."/>
            <person name="de Vries R.P."/>
            <person name="Dyer P.S."/>
            <person name="Fillinger S."/>
            <person name="Fournier E."/>
            <person name="Gout L."/>
            <person name="Hahn M."/>
            <person name="Kohn L."/>
            <person name="Lapalu N."/>
            <person name="Plummer K.M."/>
            <person name="Pradier J.M."/>
            <person name="Quevillon E."/>
            <person name="Sharon A."/>
            <person name="Simon A."/>
            <person name="ten Have A."/>
            <person name="Tudzynski B."/>
            <person name="Tudzynski P."/>
            <person name="Wincker P."/>
            <person name="Andrew M."/>
            <person name="Anthouard V."/>
            <person name="Beever R.E."/>
            <person name="Beffa R."/>
            <person name="Benoit I."/>
            <person name="Bouzid O."/>
            <person name="Brault B."/>
            <person name="Chen Z."/>
            <person name="Choquer M."/>
            <person name="Collemare J."/>
            <person name="Cotton P."/>
            <person name="Danchin E.G."/>
            <person name="Da Silva C."/>
            <person name="Gautier A."/>
            <person name="Giraud C."/>
            <person name="Giraud T."/>
            <person name="Gonzalez C."/>
            <person name="Grossetete S."/>
            <person name="Guldener U."/>
            <person name="Henrissat B."/>
            <person name="Howlett B.J."/>
            <person name="Kodira C."/>
            <person name="Kretschmer M."/>
            <person name="Lappartient A."/>
            <person name="Leroch M."/>
            <person name="Levis C."/>
            <person name="Mauceli E."/>
            <person name="Neuveglise C."/>
            <person name="Oeser B."/>
            <person name="Pearson M."/>
            <person name="Poulain J."/>
            <person name="Poussereau N."/>
            <person name="Quesneville H."/>
            <person name="Rascle C."/>
            <person name="Schumacher J."/>
            <person name="Segurens B."/>
            <person name="Sexton A."/>
            <person name="Silva E."/>
            <person name="Sirven C."/>
            <person name="Soanes D.M."/>
            <person name="Talbot N.J."/>
            <person name="Templeton M."/>
            <person name="Yandava C."/>
            <person name="Yarden O."/>
            <person name="Zeng Q."/>
            <person name="Rollins J.A."/>
            <person name="Lebrun M.H."/>
            <person name="Dickman M."/>
        </authorList>
    </citation>
    <scope>NUCLEOTIDE SEQUENCE [LARGE SCALE GENOMIC DNA]</scope>
    <source>
        <strain evidence="2">ATCC 18683 / 1980 / Ss-1</strain>
    </source>
</reference>
<proteinExistence type="predicted"/>
<dbReference type="InParanoid" id="A7EWQ2"/>
<keyword evidence="2" id="KW-1185">Reference proteome</keyword>
<protein>
    <submittedName>
        <fullName evidence="1">Uncharacterized protein</fullName>
    </submittedName>
</protein>
<dbReference type="GeneID" id="5485239"/>
<dbReference type="AlphaFoldDB" id="A7EWQ2"/>
<accession>A7EWQ2</accession>
<dbReference type="Proteomes" id="UP000001312">
    <property type="component" value="Unassembled WGS sequence"/>
</dbReference>
<organism evidence="1 2">
    <name type="scientific">Sclerotinia sclerotiorum (strain ATCC 18683 / 1980 / Ss-1)</name>
    <name type="common">White mold</name>
    <name type="synonym">Whetzelinia sclerotiorum</name>
    <dbReference type="NCBI Taxonomy" id="665079"/>
    <lineage>
        <taxon>Eukaryota</taxon>
        <taxon>Fungi</taxon>
        <taxon>Dikarya</taxon>
        <taxon>Ascomycota</taxon>
        <taxon>Pezizomycotina</taxon>
        <taxon>Leotiomycetes</taxon>
        <taxon>Helotiales</taxon>
        <taxon>Sclerotiniaceae</taxon>
        <taxon>Sclerotinia</taxon>
    </lineage>
</organism>
<sequence length="120" mass="13509">MRDEIKKSRTINVLRSNPPGYVSGNLQGYINSVFGFEVADGVKTMDSLTRSTEESTSLGEKDGNVSSGDYLTLASKKTADLMKNDCAWMLEVDLERLRNSLHFDCFNVIFVDVNLWILHK</sequence>
<dbReference type="EMBL" id="CH476634">
    <property type="protein sequence ID" value="EDN93894.1"/>
    <property type="molecule type" value="Genomic_DNA"/>
</dbReference>
<evidence type="ECO:0000313" key="2">
    <source>
        <dbReference type="Proteomes" id="UP000001312"/>
    </source>
</evidence>
<evidence type="ECO:0000313" key="1">
    <source>
        <dbReference type="EMBL" id="EDN93894.1"/>
    </source>
</evidence>
<gene>
    <name evidence="1" type="ORF">SS1G_09761</name>
</gene>